<evidence type="ECO:0000313" key="3">
    <source>
        <dbReference type="EMBL" id="PJC52159.1"/>
    </source>
</evidence>
<accession>A0A2M8F8Z5</accession>
<evidence type="ECO:0000313" key="4">
    <source>
        <dbReference type="Proteomes" id="UP000231456"/>
    </source>
</evidence>
<dbReference type="EMBL" id="PFRH01000135">
    <property type="protein sequence ID" value="PJC52159.1"/>
    <property type="molecule type" value="Genomic_DNA"/>
</dbReference>
<dbReference type="Pfam" id="PF18895">
    <property type="entry name" value="T4SS_pilin"/>
    <property type="match status" value="1"/>
</dbReference>
<feature type="signal peptide" evidence="2">
    <location>
        <begin position="1"/>
        <end position="24"/>
    </location>
</feature>
<dbReference type="InterPro" id="IPR043993">
    <property type="entry name" value="T4SS_pilin"/>
</dbReference>
<reference evidence="4" key="1">
    <citation type="submission" date="2017-09" db="EMBL/GenBank/DDBJ databases">
        <title>Depth-based differentiation of microbial function through sediment-hosted aquifers and enrichment of novel symbionts in the deep terrestrial subsurface.</title>
        <authorList>
            <person name="Probst A.J."/>
            <person name="Ladd B."/>
            <person name="Jarett J.K."/>
            <person name="Geller-Mcgrath D.E."/>
            <person name="Sieber C.M.K."/>
            <person name="Emerson J.B."/>
            <person name="Anantharaman K."/>
            <person name="Thomas B.C."/>
            <person name="Malmstrom R."/>
            <person name="Stieglmeier M."/>
            <person name="Klingl A."/>
            <person name="Woyke T."/>
            <person name="Ryan C.M."/>
            <person name="Banfield J.F."/>
        </authorList>
    </citation>
    <scope>NUCLEOTIDE SEQUENCE [LARGE SCALE GENOMIC DNA]</scope>
</reference>
<gene>
    <name evidence="3" type="ORF">CO030_04370</name>
</gene>
<evidence type="ECO:0000256" key="1">
    <source>
        <dbReference type="SAM" id="Phobius"/>
    </source>
</evidence>
<name>A0A2M8F8Z5_9BACT</name>
<evidence type="ECO:0000256" key="2">
    <source>
        <dbReference type="SAM" id="SignalP"/>
    </source>
</evidence>
<feature type="transmembrane region" description="Helical" evidence="1">
    <location>
        <begin position="116"/>
        <end position="136"/>
    </location>
</feature>
<keyword evidence="2" id="KW-0732">Signal</keyword>
<sequence>MKHRFIAFACLLAMMGSIPFFVYAVPASDAFQMDGQVDFHVADVNKQTQAFTGSKGADLGGVKDVRTAVASTIQKFLVVLGTLFLVYMIYAGYLILTSAGIEERVEKGKSILRNAIIGLIIILFSYAATWFVRWLFLATGDEAYKNCVPYSIDYNGDPLDASGNLIENPQNGC</sequence>
<feature type="transmembrane region" description="Helical" evidence="1">
    <location>
        <begin position="76"/>
        <end position="96"/>
    </location>
</feature>
<organism evidence="3 4">
    <name type="scientific">Candidatus Magasanikbacteria bacterium CG_4_9_14_0_2_um_filter_42_11</name>
    <dbReference type="NCBI Taxonomy" id="1974643"/>
    <lineage>
        <taxon>Bacteria</taxon>
        <taxon>Candidatus Magasanikiibacteriota</taxon>
    </lineage>
</organism>
<dbReference type="AlphaFoldDB" id="A0A2M8F8Z5"/>
<comment type="caution">
    <text evidence="3">The sequence shown here is derived from an EMBL/GenBank/DDBJ whole genome shotgun (WGS) entry which is preliminary data.</text>
</comment>
<keyword evidence="1" id="KW-1133">Transmembrane helix</keyword>
<evidence type="ECO:0008006" key="5">
    <source>
        <dbReference type="Google" id="ProtNLM"/>
    </source>
</evidence>
<proteinExistence type="predicted"/>
<protein>
    <recommendedName>
        <fullName evidence="5">DUF5671 domain-containing protein</fullName>
    </recommendedName>
</protein>
<feature type="chain" id="PRO_5014617744" description="DUF5671 domain-containing protein" evidence="2">
    <location>
        <begin position="25"/>
        <end position="173"/>
    </location>
</feature>
<keyword evidence="1" id="KW-0472">Membrane</keyword>
<keyword evidence="1" id="KW-0812">Transmembrane</keyword>
<dbReference type="Proteomes" id="UP000231456">
    <property type="component" value="Unassembled WGS sequence"/>
</dbReference>